<dbReference type="AlphaFoldDB" id="A0A897NEV1"/>
<evidence type="ECO:0000313" key="3">
    <source>
        <dbReference type="Proteomes" id="UP000662973"/>
    </source>
</evidence>
<sequence>MLVSKSISRTHHERLRQDQRGTATCPGDVRNGGRRGRRHGREGPRGSRRGDRRTGRANRETAVVGTRHRVRQQSVL</sequence>
<reference evidence="2 3" key="1">
    <citation type="submission" date="2020-11" db="EMBL/GenBank/DDBJ databases">
        <title>Carbohydrate-dependent, anaerobic sulfur respiration: A novel catabolism in halophilic archaea.</title>
        <authorList>
            <person name="Sorokin D.Y."/>
            <person name="Messina E."/>
            <person name="Smedile F."/>
            <person name="La Cono V."/>
            <person name="Hallsworth J.E."/>
            <person name="Yakimov M.M."/>
        </authorList>
    </citation>
    <scope>NUCLEOTIDE SEQUENCE [LARGE SCALE GENOMIC DNA]</scope>
    <source>
        <strain evidence="2 3">HSR12-2</strain>
    </source>
</reference>
<dbReference type="Proteomes" id="UP000662973">
    <property type="component" value="Chromosome"/>
</dbReference>
<protein>
    <submittedName>
        <fullName evidence="2">Uncharacterized protein</fullName>
    </submittedName>
</protein>
<gene>
    <name evidence="2" type="ORF">HSR122_2075</name>
</gene>
<feature type="compositionally biased region" description="Basic and acidic residues" evidence="1">
    <location>
        <begin position="41"/>
        <end position="59"/>
    </location>
</feature>
<proteinExistence type="predicted"/>
<evidence type="ECO:0000256" key="1">
    <source>
        <dbReference type="SAM" id="MobiDB-lite"/>
    </source>
</evidence>
<feature type="compositionally biased region" description="Basic residues" evidence="1">
    <location>
        <begin position="66"/>
        <end position="76"/>
    </location>
</feature>
<dbReference type="KEGG" id="hds:HSR122_2075"/>
<organism evidence="2 3">
    <name type="scientific">Halapricum desulfuricans</name>
    <dbReference type="NCBI Taxonomy" id="2841257"/>
    <lineage>
        <taxon>Archaea</taxon>
        <taxon>Methanobacteriati</taxon>
        <taxon>Methanobacteriota</taxon>
        <taxon>Stenosarchaea group</taxon>
        <taxon>Halobacteria</taxon>
        <taxon>Halobacteriales</taxon>
        <taxon>Haloarculaceae</taxon>
        <taxon>Halapricum</taxon>
    </lineage>
</organism>
<evidence type="ECO:0000313" key="2">
    <source>
        <dbReference type="EMBL" id="QSG09459.1"/>
    </source>
</evidence>
<accession>A0A897NEV1</accession>
<keyword evidence="3" id="KW-1185">Reference proteome</keyword>
<name>A0A897NEV1_9EURY</name>
<feature type="region of interest" description="Disordered" evidence="1">
    <location>
        <begin position="1"/>
        <end position="76"/>
    </location>
</feature>
<dbReference type="EMBL" id="CP064788">
    <property type="protein sequence ID" value="QSG09459.1"/>
    <property type="molecule type" value="Genomic_DNA"/>
</dbReference>